<sequence>MASVTTLSIRRCSGIVVLVELRWCVVSGAKVSSALKFSRSRRTFVCPLLRLLLLLLLFVLRPRRCLLRFVFSCQFLRAGVVAQCGSLREVRVDAREEGDEVREKRHPVWGLVVGVAEKMCGVKRRAGRRSGLSRACGKESWCGVGCEERRAVSIFWFGAKF</sequence>
<dbReference type="Proteomes" id="UP000481861">
    <property type="component" value="Unassembled WGS sequence"/>
</dbReference>
<keyword evidence="3" id="KW-1185">Reference proteome</keyword>
<evidence type="ECO:0000256" key="1">
    <source>
        <dbReference type="SAM" id="Phobius"/>
    </source>
</evidence>
<keyword evidence="1" id="KW-0812">Transmembrane</keyword>
<keyword evidence="1" id="KW-1133">Transmembrane helix</keyword>
<organism evidence="2 3">
    <name type="scientific">Massariosphaeria phaeospora</name>
    <dbReference type="NCBI Taxonomy" id="100035"/>
    <lineage>
        <taxon>Eukaryota</taxon>
        <taxon>Fungi</taxon>
        <taxon>Dikarya</taxon>
        <taxon>Ascomycota</taxon>
        <taxon>Pezizomycotina</taxon>
        <taxon>Dothideomycetes</taxon>
        <taxon>Pleosporomycetidae</taxon>
        <taxon>Pleosporales</taxon>
        <taxon>Pleosporales incertae sedis</taxon>
        <taxon>Massariosphaeria</taxon>
    </lineage>
</organism>
<keyword evidence="1" id="KW-0472">Membrane</keyword>
<evidence type="ECO:0000313" key="2">
    <source>
        <dbReference type="EMBL" id="KAF2867523.1"/>
    </source>
</evidence>
<reference evidence="2 3" key="1">
    <citation type="submission" date="2020-01" db="EMBL/GenBank/DDBJ databases">
        <authorList>
            <consortium name="DOE Joint Genome Institute"/>
            <person name="Haridas S."/>
            <person name="Albert R."/>
            <person name="Binder M."/>
            <person name="Bloem J."/>
            <person name="Labutti K."/>
            <person name="Salamov A."/>
            <person name="Andreopoulos B."/>
            <person name="Baker S.E."/>
            <person name="Barry K."/>
            <person name="Bills G."/>
            <person name="Bluhm B.H."/>
            <person name="Cannon C."/>
            <person name="Castanera R."/>
            <person name="Culley D.E."/>
            <person name="Daum C."/>
            <person name="Ezra D."/>
            <person name="Gonzalez J.B."/>
            <person name="Henrissat B."/>
            <person name="Kuo A."/>
            <person name="Liang C."/>
            <person name="Lipzen A."/>
            <person name="Lutzoni F."/>
            <person name="Magnuson J."/>
            <person name="Mondo S."/>
            <person name="Nolan M."/>
            <person name="Ohm R."/>
            <person name="Pangilinan J."/>
            <person name="Park H.-J.H."/>
            <person name="Ramirez L."/>
            <person name="Alfaro M."/>
            <person name="Sun H."/>
            <person name="Tritt A."/>
            <person name="Yoshinaga Y."/>
            <person name="Zwiers L.-H.L."/>
            <person name="Turgeon B.G."/>
            <person name="Goodwin S.B."/>
            <person name="Spatafora J.W."/>
            <person name="Crous P.W."/>
            <person name="Grigoriev I.V."/>
        </authorList>
    </citation>
    <scope>NUCLEOTIDE SEQUENCE [LARGE SCALE GENOMIC DNA]</scope>
    <source>
        <strain evidence="2 3">CBS 611.86</strain>
    </source>
</reference>
<comment type="caution">
    <text evidence="2">The sequence shown here is derived from an EMBL/GenBank/DDBJ whole genome shotgun (WGS) entry which is preliminary data.</text>
</comment>
<protein>
    <submittedName>
        <fullName evidence="2">Uncharacterized protein</fullName>
    </submittedName>
</protein>
<dbReference type="EMBL" id="JAADJZ010000023">
    <property type="protein sequence ID" value="KAF2867523.1"/>
    <property type="molecule type" value="Genomic_DNA"/>
</dbReference>
<feature type="transmembrane region" description="Helical" evidence="1">
    <location>
        <begin position="42"/>
        <end position="60"/>
    </location>
</feature>
<evidence type="ECO:0000313" key="3">
    <source>
        <dbReference type="Proteomes" id="UP000481861"/>
    </source>
</evidence>
<dbReference type="AlphaFoldDB" id="A0A7C8M6V9"/>
<proteinExistence type="predicted"/>
<accession>A0A7C8M6V9</accession>
<name>A0A7C8M6V9_9PLEO</name>
<gene>
    <name evidence="2" type="ORF">BDV95DRAFT_582311</name>
</gene>